<dbReference type="SMART" id="SM00387">
    <property type="entry name" value="HATPase_c"/>
    <property type="match status" value="1"/>
</dbReference>
<dbReference type="STRING" id="698738.OLEAN_C36450"/>
<feature type="transmembrane region" description="Helical" evidence="10">
    <location>
        <begin position="143"/>
        <end position="164"/>
    </location>
</feature>
<dbReference type="Proteomes" id="UP000032749">
    <property type="component" value="Chromosome"/>
</dbReference>
<dbReference type="SUPFAM" id="SSF47384">
    <property type="entry name" value="Homodimeric domain of signal transducing histidine kinase"/>
    <property type="match status" value="1"/>
</dbReference>
<evidence type="ECO:0000259" key="11">
    <source>
        <dbReference type="PROSITE" id="PS50109"/>
    </source>
</evidence>
<dbReference type="PRINTS" id="PR00344">
    <property type="entry name" value="BCTRLSENSOR"/>
</dbReference>
<feature type="domain" description="Histidine kinase" evidence="11">
    <location>
        <begin position="225"/>
        <end position="444"/>
    </location>
</feature>
<evidence type="ECO:0000256" key="4">
    <source>
        <dbReference type="ARBA" id="ARBA00022475"/>
    </source>
</evidence>
<evidence type="ECO:0000256" key="2">
    <source>
        <dbReference type="ARBA" id="ARBA00004651"/>
    </source>
</evidence>
<comment type="catalytic activity">
    <reaction evidence="1">
        <text>ATP + protein L-histidine = ADP + protein N-phospho-L-histidine.</text>
        <dbReference type="EC" id="2.7.13.3"/>
    </reaction>
</comment>
<dbReference type="OrthoDB" id="9804645at2"/>
<evidence type="ECO:0000256" key="5">
    <source>
        <dbReference type="ARBA" id="ARBA00022553"/>
    </source>
</evidence>
<protein>
    <recommendedName>
        <fullName evidence="3">histidine kinase</fullName>
        <ecNumber evidence="3">2.7.13.3</ecNumber>
    </recommendedName>
</protein>
<dbReference type="InterPro" id="IPR036097">
    <property type="entry name" value="HisK_dim/P_sf"/>
</dbReference>
<feature type="transmembrane region" description="Helical" evidence="10">
    <location>
        <begin position="12"/>
        <end position="33"/>
    </location>
</feature>
<keyword evidence="8" id="KW-0418">Kinase</keyword>
<dbReference type="GO" id="GO:0005886">
    <property type="term" value="C:plasma membrane"/>
    <property type="evidence" value="ECO:0007669"/>
    <property type="project" value="UniProtKB-SubCell"/>
</dbReference>
<dbReference type="Gene3D" id="3.30.565.10">
    <property type="entry name" value="Histidine kinase-like ATPase, C-terminal domain"/>
    <property type="match status" value="1"/>
</dbReference>
<keyword evidence="9" id="KW-0067">ATP-binding</keyword>
<dbReference type="InterPro" id="IPR003660">
    <property type="entry name" value="HAMP_dom"/>
</dbReference>
<dbReference type="KEGG" id="oai:OLEAN_C36450"/>
<dbReference type="HOGENOM" id="CLU_000445_89_27_6"/>
<dbReference type="CDD" id="cd00082">
    <property type="entry name" value="HisKA"/>
    <property type="match status" value="1"/>
</dbReference>
<keyword evidence="10" id="KW-0472">Membrane</keyword>
<dbReference type="PROSITE" id="PS50109">
    <property type="entry name" value="HIS_KIN"/>
    <property type="match status" value="1"/>
</dbReference>
<dbReference type="GO" id="GO:0000155">
    <property type="term" value="F:phosphorelay sensor kinase activity"/>
    <property type="evidence" value="ECO:0007669"/>
    <property type="project" value="InterPro"/>
</dbReference>
<evidence type="ECO:0000313" key="13">
    <source>
        <dbReference type="EMBL" id="CCK77821.1"/>
    </source>
</evidence>
<dbReference type="InterPro" id="IPR004358">
    <property type="entry name" value="Sig_transdc_His_kin-like_C"/>
</dbReference>
<evidence type="ECO:0000313" key="14">
    <source>
        <dbReference type="Proteomes" id="UP000032749"/>
    </source>
</evidence>
<evidence type="ECO:0000256" key="3">
    <source>
        <dbReference type="ARBA" id="ARBA00012438"/>
    </source>
</evidence>
<dbReference type="InterPro" id="IPR003594">
    <property type="entry name" value="HATPase_dom"/>
</dbReference>
<comment type="subcellular location">
    <subcellularLocation>
        <location evidence="2">Cell membrane</location>
        <topology evidence="2">Multi-pass membrane protein</topology>
    </subcellularLocation>
</comment>
<keyword evidence="10" id="KW-0812">Transmembrane</keyword>
<keyword evidence="14" id="KW-1185">Reference proteome</keyword>
<feature type="domain" description="HAMP" evidence="12">
    <location>
        <begin position="162"/>
        <end position="217"/>
    </location>
</feature>
<gene>
    <name evidence="13" type="ORF">OLEAN_C36450</name>
</gene>
<dbReference type="SUPFAM" id="SSF158472">
    <property type="entry name" value="HAMP domain-like"/>
    <property type="match status" value="1"/>
</dbReference>
<dbReference type="EC" id="2.7.13.3" evidence="3"/>
<proteinExistence type="predicted"/>
<evidence type="ECO:0000256" key="6">
    <source>
        <dbReference type="ARBA" id="ARBA00022679"/>
    </source>
</evidence>
<keyword evidence="7" id="KW-0547">Nucleotide-binding</keyword>
<keyword evidence="10" id="KW-1133">Transmembrane helix</keyword>
<dbReference type="CDD" id="cd06225">
    <property type="entry name" value="HAMP"/>
    <property type="match status" value="1"/>
</dbReference>
<evidence type="ECO:0000256" key="10">
    <source>
        <dbReference type="SAM" id="Phobius"/>
    </source>
</evidence>
<dbReference type="EMBL" id="FO203512">
    <property type="protein sequence ID" value="CCK77821.1"/>
    <property type="molecule type" value="Genomic_DNA"/>
</dbReference>
<keyword evidence="6" id="KW-0808">Transferase</keyword>
<name>R4YRH7_OLEAN</name>
<dbReference type="PROSITE" id="PS50885">
    <property type="entry name" value="HAMP"/>
    <property type="match status" value="1"/>
</dbReference>
<dbReference type="SMART" id="SM00304">
    <property type="entry name" value="HAMP"/>
    <property type="match status" value="1"/>
</dbReference>
<dbReference type="InterPro" id="IPR050980">
    <property type="entry name" value="2C_sensor_his_kinase"/>
</dbReference>
<accession>R4YRH7</accession>
<evidence type="ECO:0000256" key="7">
    <source>
        <dbReference type="ARBA" id="ARBA00022741"/>
    </source>
</evidence>
<dbReference type="SMART" id="SM00388">
    <property type="entry name" value="HisKA"/>
    <property type="match status" value="1"/>
</dbReference>
<dbReference type="Pfam" id="PF02518">
    <property type="entry name" value="HATPase_c"/>
    <property type="match status" value="1"/>
</dbReference>
<evidence type="ECO:0000259" key="12">
    <source>
        <dbReference type="PROSITE" id="PS50885"/>
    </source>
</evidence>
<dbReference type="Gene3D" id="1.10.287.130">
    <property type="match status" value="1"/>
</dbReference>
<reference evidence="13 14" key="1">
    <citation type="journal article" date="2013" name="Nat. Commun.">
        <title>Genome sequence and functional genomic analysis of the oil-degrading bacterium Oleispira antarctica.</title>
        <authorList>
            <person name="Kube M."/>
            <person name="Chernikova T.N."/>
            <person name="Al-Ramahi Y."/>
            <person name="Beloqui A."/>
            <person name="Lopez-Cortez N."/>
            <person name="Guazzaroni M.E."/>
            <person name="Heipieper H.J."/>
            <person name="Klages S."/>
            <person name="Kotsyurbenko O.R."/>
            <person name="Langer I."/>
            <person name="Nechitaylo T.Y."/>
            <person name="Lunsdorf H."/>
            <person name="Fernandez M."/>
            <person name="Juarez S."/>
            <person name="Ciordia S."/>
            <person name="Singer A."/>
            <person name="Kagan O."/>
            <person name="Egorova O."/>
            <person name="Petit P.A."/>
            <person name="Stogios P."/>
            <person name="Kim Y."/>
            <person name="Tchigvintsev A."/>
            <person name="Flick R."/>
            <person name="Denaro R."/>
            <person name="Genovese M."/>
            <person name="Albar J.P."/>
            <person name="Reva O.N."/>
            <person name="Martinez-Gomariz M."/>
            <person name="Tran H."/>
            <person name="Ferrer M."/>
            <person name="Savchenko A."/>
            <person name="Yakunin A.F."/>
            <person name="Yakimov M.M."/>
            <person name="Golyshina O.V."/>
            <person name="Reinhardt R."/>
            <person name="Golyshin P.N."/>
        </authorList>
    </citation>
    <scope>NUCLEOTIDE SEQUENCE [LARGE SCALE GENOMIC DNA]</scope>
</reference>
<dbReference type="Pfam" id="PF00512">
    <property type="entry name" value="HisKA"/>
    <property type="match status" value="1"/>
</dbReference>
<dbReference type="AlphaFoldDB" id="R4YRH7"/>
<dbReference type="PANTHER" id="PTHR44936">
    <property type="entry name" value="SENSOR PROTEIN CREC"/>
    <property type="match status" value="1"/>
</dbReference>
<dbReference type="InterPro" id="IPR005467">
    <property type="entry name" value="His_kinase_dom"/>
</dbReference>
<dbReference type="InterPro" id="IPR003661">
    <property type="entry name" value="HisK_dim/P_dom"/>
</dbReference>
<dbReference type="Pfam" id="PF00672">
    <property type="entry name" value="HAMP"/>
    <property type="match status" value="1"/>
</dbReference>
<evidence type="ECO:0000256" key="1">
    <source>
        <dbReference type="ARBA" id="ARBA00000085"/>
    </source>
</evidence>
<dbReference type="SUPFAM" id="SSF55874">
    <property type="entry name" value="ATPase domain of HSP90 chaperone/DNA topoisomerase II/histidine kinase"/>
    <property type="match status" value="1"/>
</dbReference>
<keyword evidence="5" id="KW-0597">Phosphoprotein</keyword>
<dbReference type="InterPro" id="IPR036890">
    <property type="entry name" value="HATPase_C_sf"/>
</dbReference>
<dbReference type="Gene3D" id="1.10.8.500">
    <property type="entry name" value="HAMP domain in histidine kinase"/>
    <property type="match status" value="1"/>
</dbReference>
<dbReference type="PANTHER" id="PTHR44936:SF10">
    <property type="entry name" value="SENSOR PROTEIN RSTB"/>
    <property type="match status" value="1"/>
</dbReference>
<organism evidence="13 14">
    <name type="scientific">Oleispira antarctica RB-8</name>
    <dbReference type="NCBI Taxonomy" id="698738"/>
    <lineage>
        <taxon>Bacteria</taxon>
        <taxon>Pseudomonadati</taxon>
        <taxon>Pseudomonadota</taxon>
        <taxon>Gammaproteobacteria</taxon>
        <taxon>Oceanospirillales</taxon>
        <taxon>Oceanospirillaceae</taxon>
        <taxon>Oleispira</taxon>
    </lineage>
</organism>
<evidence type="ECO:0000256" key="9">
    <source>
        <dbReference type="ARBA" id="ARBA00022840"/>
    </source>
</evidence>
<evidence type="ECO:0000256" key="8">
    <source>
        <dbReference type="ARBA" id="ARBA00022777"/>
    </source>
</evidence>
<dbReference type="GO" id="GO:0005524">
    <property type="term" value="F:ATP binding"/>
    <property type="evidence" value="ECO:0007669"/>
    <property type="project" value="UniProtKB-KW"/>
</dbReference>
<sequence>MRWRNSLFIKIFLWFWIVVVVSMTVATLSFQWLQDDYHRPLQLREQILLQRIAENRQPLKIKKRGLWARLDPGWNIVKFEESQLNDLPHDVAEFYEHAVAEQQSLWGQEDGFMMMGPLVYRDQIYIAVSRYHWRHSLDEGERWLIPFLVVVMVSLMCGVLAWHLTSPIRRLQKAAKKLSAGDFDISELRSNLNRGDELGDLSVEFVEMADSLQRLLQSHRQLLRDVSHELRSPLTRLQIALGIARKKDAGNTLQAEHDRIERASGQVANLVTQILDLAKLQQEGELTTEKLDLVRVFKTWLQDAELELAAKHLTVEWQLESEEMFCHIDAILMQRAFDNVLRNAIRFSPDGGVLTLSLGRSGQQLIFKLCDQGPGVSEDQLEDIFAPFTQADQSRSHAGSGYGGGYGIGLAMVQRILNMHHGDVCARNIADSGLCVEWSLPDRPKPRVTV</sequence>
<keyword evidence="4" id="KW-1003">Cell membrane</keyword>